<accession>A0ABD3QZT8</accession>
<evidence type="ECO:0000313" key="2">
    <source>
        <dbReference type="EMBL" id="KAL3805086.1"/>
    </source>
</evidence>
<dbReference type="EMBL" id="JABMIG020000004">
    <property type="protein sequence ID" value="KAL3805086.1"/>
    <property type="molecule type" value="Genomic_DNA"/>
</dbReference>
<sequence length="476" mass="52720">MPNSNPLFPSTTDELLKSHKTRPNHLSSDELTTIRSLVGAAVGAENTRLQSSTKNNAANANQTISGRRVLVPITSKGLFEGILDPPSDLGREQLIIHVGEGKFEQMSREDAGVFFDTNLKEMRSSSTKKNGKSAVTPRALTPSEKQHATYGKSNKLMVGRADQNETTTNMKSKCDNNKDDGESQLPFIEIREECDSSGKIVNAEVINISNQIERFDKLKQAKEGHGQGEKGFGELLADALKDGEHDIRTLNLDDDSLEVSKDTTATSETRRELQLHQSKQVISDTDYKNLCSRLEELERLEDTDAATRAGNTKSSKRSQSKGWSKGFLNAKPKSLSTDQKINRVTTNSKPINTQEAIVKMPMKQAARVPTINNTDDESKTDRKVSFSPEVDVKEVPPRASSVRHNQSNLGEVQDVDPFPPIATVPFEENIFKGVVKERTATNPMLGNEKNNTTLDNDGLGTQKKLSRFAMQRLQRR</sequence>
<evidence type="ECO:0000313" key="3">
    <source>
        <dbReference type="Proteomes" id="UP001516023"/>
    </source>
</evidence>
<dbReference type="AlphaFoldDB" id="A0ABD3QZT8"/>
<keyword evidence="3" id="KW-1185">Reference proteome</keyword>
<gene>
    <name evidence="2" type="ORF">HJC23_003314</name>
</gene>
<reference evidence="2 3" key="1">
    <citation type="journal article" date="2020" name="G3 (Bethesda)">
        <title>Improved Reference Genome for Cyclotella cryptica CCMP332, a Model for Cell Wall Morphogenesis, Salinity Adaptation, and Lipid Production in Diatoms (Bacillariophyta).</title>
        <authorList>
            <person name="Roberts W.R."/>
            <person name="Downey K.M."/>
            <person name="Ruck E.C."/>
            <person name="Traller J.C."/>
            <person name="Alverson A.J."/>
        </authorList>
    </citation>
    <scope>NUCLEOTIDE SEQUENCE [LARGE SCALE GENOMIC DNA]</scope>
    <source>
        <strain evidence="2 3">CCMP332</strain>
    </source>
</reference>
<dbReference type="Proteomes" id="UP001516023">
    <property type="component" value="Unassembled WGS sequence"/>
</dbReference>
<feature type="region of interest" description="Disordered" evidence="1">
    <location>
        <begin position="372"/>
        <end position="403"/>
    </location>
</feature>
<feature type="compositionally biased region" description="Basic and acidic residues" evidence="1">
    <location>
        <begin position="376"/>
        <end position="396"/>
    </location>
</feature>
<proteinExistence type="predicted"/>
<comment type="caution">
    <text evidence="2">The sequence shown here is derived from an EMBL/GenBank/DDBJ whole genome shotgun (WGS) entry which is preliminary data.</text>
</comment>
<feature type="region of interest" description="Disordered" evidence="1">
    <location>
        <begin position="124"/>
        <end position="151"/>
    </location>
</feature>
<organism evidence="2 3">
    <name type="scientific">Cyclotella cryptica</name>
    <dbReference type="NCBI Taxonomy" id="29204"/>
    <lineage>
        <taxon>Eukaryota</taxon>
        <taxon>Sar</taxon>
        <taxon>Stramenopiles</taxon>
        <taxon>Ochrophyta</taxon>
        <taxon>Bacillariophyta</taxon>
        <taxon>Coscinodiscophyceae</taxon>
        <taxon>Thalassiosirophycidae</taxon>
        <taxon>Stephanodiscales</taxon>
        <taxon>Stephanodiscaceae</taxon>
        <taxon>Cyclotella</taxon>
    </lineage>
</organism>
<protein>
    <submittedName>
        <fullName evidence="2">Uncharacterized protein</fullName>
    </submittedName>
</protein>
<evidence type="ECO:0000256" key="1">
    <source>
        <dbReference type="SAM" id="MobiDB-lite"/>
    </source>
</evidence>
<feature type="region of interest" description="Disordered" evidence="1">
    <location>
        <begin position="443"/>
        <end position="462"/>
    </location>
</feature>
<name>A0ABD3QZT8_9STRA</name>
<feature type="compositionally biased region" description="Polar residues" evidence="1">
    <location>
        <begin position="443"/>
        <end position="455"/>
    </location>
</feature>
<feature type="region of interest" description="Disordered" evidence="1">
    <location>
        <begin position="305"/>
        <end position="335"/>
    </location>
</feature>